<dbReference type="GO" id="GO:0009252">
    <property type="term" value="P:peptidoglycan biosynthetic process"/>
    <property type="evidence" value="ECO:0007669"/>
    <property type="project" value="TreeGrafter"/>
</dbReference>
<dbReference type="Gene3D" id="1.25.40.650">
    <property type="match status" value="1"/>
</dbReference>
<evidence type="ECO:0000256" key="1">
    <source>
        <dbReference type="ARBA" id="ARBA00023136"/>
    </source>
</evidence>
<dbReference type="GO" id="GO:0031241">
    <property type="term" value="C:periplasmic side of cell outer membrane"/>
    <property type="evidence" value="ECO:0007669"/>
    <property type="project" value="TreeGrafter"/>
</dbReference>
<comment type="caution">
    <text evidence="2">The sequence shown here is derived from an EMBL/GenBank/DDBJ whole genome shotgun (WGS) entry which is preliminary data.</text>
</comment>
<reference evidence="3" key="1">
    <citation type="journal article" date="2017" name="Proc. Natl. Acad. Sci. U.S.A.">
        <title>Simulation of Deepwater Horizon oil plume reveals substrate specialization within a complex community of hydrocarbon degraders.</title>
        <authorList>
            <person name="Hu P."/>
            <person name="Dubinsky E.A."/>
            <person name="Probst A.J."/>
            <person name="Wang J."/>
            <person name="Sieber C.M.K."/>
            <person name="Tom L.M."/>
            <person name="Gardinali P."/>
            <person name="Banfield J.F."/>
            <person name="Atlas R.M."/>
            <person name="Andersen G.L."/>
        </authorList>
    </citation>
    <scope>NUCLEOTIDE SEQUENCE [LARGE SCALE GENOMIC DNA]</scope>
</reference>
<dbReference type="PANTHER" id="PTHR38038">
    <property type="entry name" value="PENICILLIN-BINDING PROTEIN ACTIVATOR LPOA"/>
    <property type="match status" value="1"/>
</dbReference>
<dbReference type="Pfam" id="PF04348">
    <property type="entry name" value="LppC"/>
    <property type="match status" value="2"/>
</dbReference>
<dbReference type="InterPro" id="IPR028082">
    <property type="entry name" value="Peripla_BP_I"/>
</dbReference>
<protein>
    <submittedName>
        <fullName evidence="2">Penicillin-binding protein activator</fullName>
    </submittedName>
</protein>
<dbReference type="GO" id="GO:0030234">
    <property type="term" value="F:enzyme regulator activity"/>
    <property type="evidence" value="ECO:0007669"/>
    <property type="project" value="TreeGrafter"/>
</dbReference>
<name>A0A1Y5DWC8_COLPS</name>
<dbReference type="AlphaFoldDB" id="A0A1Y5DWC8"/>
<sequence length="721" mass="81288">MTHFVGVYYNPILIPICTDLFIVLKTACLLVRLKPTRVDYFSMHFQYFKSRVLPALLLTFLASCSTKQAPEPTSQTQALTEIEEIAVNAGALSAEQHVELAKRLDTNAAVGQLLIATKLFYQQKNYLKALWLADKTLPLIDENVVNAIQEKLQLVLIKASSLQKLGYYDESHLQLNQLEQYATENSITLTATYYRLLSAAFHNEEQPISALNAQLFEFSVTPDKAQSQQKITDIWQNIQTLSQWQLNLLALDKAPDSKGWLTLTMLANKFGGNQKQMQYHLNIWQNKYKLHPANIIAKQLSTHAISPKEIKNIAVILPLSGRQQSAGRAIQQGILASFANDETKNLHFVDSKTVNWYGLTNDFTTLKIDYVIGPLLKSNVDKYIKHTSAQTQSQNDQMLNASSGLFDINKVEDTINTSVNNQNKAADYITAIDSDSAIKSYLQPTKNNKAIDTLLLNIPAKASLTSQHTVLSMRPEDEAKQAAATLSRQHFKHPVVLSQKNIVSKRIAQAFVKQWQRITGNTIEVVYYDTGAQMQANVKASLSVDKSKARITKLKSRLNQSIKTKTRNRRDIDMIYLVGTPEQTRLVKPYIEVNISEFAKIIPVYASSRSHSTQSDYSSNSDLQGLTFTEIPWLLANEQNTELAALSQQLWPKRSDGLSRLFAMGYDSYQLINQIPLMQQAPYLQYWGQTGVLKLNENSVLTRSLLWGVYNKNKVVSIAME</sequence>
<evidence type="ECO:0000313" key="3">
    <source>
        <dbReference type="Proteomes" id="UP000243053"/>
    </source>
</evidence>
<dbReference type="PANTHER" id="PTHR38038:SF1">
    <property type="entry name" value="PENICILLIN-BINDING PROTEIN ACTIVATOR LPOA"/>
    <property type="match status" value="1"/>
</dbReference>
<keyword evidence="1" id="KW-0472">Membrane</keyword>
<dbReference type="EMBL" id="MAAF01000120">
    <property type="protein sequence ID" value="OUR74823.1"/>
    <property type="molecule type" value="Genomic_DNA"/>
</dbReference>
<dbReference type="Gene3D" id="3.40.50.2300">
    <property type="match status" value="2"/>
</dbReference>
<dbReference type="Proteomes" id="UP000243053">
    <property type="component" value="Unassembled WGS sequence"/>
</dbReference>
<evidence type="ECO:0000313" key="2">
    <source>
        <dbReference type="EMBL" id="OUR74823.1"/>
    </source>
</evidence>
<dbReference type="CDD" id="cd06339">
    <property type="entry name" value="PBP1_YraM_LppC_lipoprotein-like"/>
    <property type="match status" value="1"/>
</dbReference>
<proteinExistence type="predicted"/>
<gene>
    <name evidence="2" type="ORF">A9Q75_18885</name>
</gene>
<accession>A0A1Y5DWC8</accession>
<dbReference type="SUPFAM" id="SSF53822">
    <property type="entry name" value="Periplasmic binding protein-like I"/>
    <property type="match status" value="1"/>
</dbReference>
<organism evidence="2 3">
    <name type="scientific">Colwellia psychrerythraea</name>
    <name type="common">Vibrio psychroerythus</name>
    <dbReference type="NCBI Taxonomy" id="28229"/>
    <lineage>
        <taxon>Bacteria</taxon>
        <taxon>Pseudomonadati</taxon>
        <taxon>Pseudomonadota</taxon>
        <taxon>Gammaproteobacteria</taxon>
        <taxon>Alteromonadales</taxon>
        <taxon>Colwelliaceae</taxon>
        <taxon>Colwellia</taxon>
    </lineage>
</organism>
<dbReference type="InterPro" id="IPR007443">
    <property type="entry name" value="LpoA"/>
</dbReference>